<keyword evidence="3" id="KW-0812">Transmembrane</keyword>
<evidence type="ECO:0000313" key="9">
    <source>
        <dbReference type="EMBL" id="WOG82559.1"/>
    </source>
</evidence>
<keyword evidence="2" id="KW-0418">Kinase</keyword>
<keyword evidence="7" id="KW-0325">Glycoprotein</keyword>
<dbReference type="PANTHER" id="PTHR27009">
    <property type="entry name" value="RUST RESISTANCE KINASE LR10-RELATED"/>
    <property type="match status" value="1"/>
</dbReference>
<dbReference type="EMBL" id="CP093343">
    <property type="protein sequence ID" value="WOG82559.1"/>
    <property type="molecule type" value="Genomic_DNA"/>
</dbReference>
<comment type="subcellular location">
    <subcellularLocation>
        <location evidence="1">Membrane</location>
        <topology evidence="1">Single-pass type I membrane protein</topology>
    </subcellularLocation>
</comment>
<organism evidence="9 10">
    <name type="scientific">Daucus carota subsp. sativus</name>
    <name type="common">Carrot</name>
    <dbReference type="NCBI Taxonomy" id="79200"/>
    <lineage>
        <taxon>Eukaryota</taxon>
        <taxon>Viridiplantae</taxon>
        <taxon>Streptophyta</taxon>
        <taxon>Embryophyta</taxon>
        <taxon>Tracheophyta</taxon>
        <taxon>Spermatophyta</taxon>
        <taxon>Magnoliopsida</taxon>
        <taxon>eudicotyledons</taxon>
        <taxon>Gunneridae</taxon>
        <taxon>Pentapetalae</taxon>
        <taxon>asterids</taxon>
        <taxon>campanulids</taxon>
        <taxon>Apiales</taxon>
        <taxon>Apiaceae</taxon>
        <taxon>Apioideae</taxon>
        <taxon>Scandiceae</taxon>
        <taxon>Daucinae</taxon>
        <taxon>Daucus</taxon>
        <taxon>Daucus sect. Daucus</taxon>
    </lineage>
</organism>
<dbReference type="PROSITE" id="PS50011">
    <property type="entry name" value="PROTEIN_KINASE_DOM"/>
    <property type="match status" value="1"/>
</dbReference>
<keyword evidence="4" id="KW-0732">Signal</keyword>
<evidence type="ECO:0000256" key="2">
    <source>
        <dbReference type="ARBA" id="ARBA00022527"/>
    </source>
</evidence>
<keyword evidence="2" id="KW-0723">Serine/threonine-protein kinase</keyword>
<evidence type="ECO:0000256" key="5">
    <source>
        <dbReference type="ARBA" id="ARBA00022989"/>
    </source>
</evidence>
<reference evidence="9" key="2">
    <citation type="submission" date="2022-03" db="EMBL/GenBank/DDBJ databases">
        <title>Draft title - Genomic analysis of global carrot germplasm unveils the trajectory of domestication and the origin of high carotenoid orange carrot.</title>
        <authorList>
            <person name="Iorizzo M."/>
            <person name="Ellison S."/>
            <person name="Senalik D."/>
            <person name="Macko-Podgorni A."/>
            <person name="Grzebelus D."/>
            <person name="Bostan H."/>
            <person name="Rolling W."/>
            <person name="Curaba J."/>
            <person name="Simon P."/>
        </authorList>
    </citation>
    <scope>NUCLEOTIDE SEQUENCE</scope>
    <source>
        <tissue evidence="9">Leaf</tissue>
    </source>
</reference>
<sequence>MAPEMFCKSIGGISYRADVYSFGMLLMEMAGRRKILNPFGDQFSQVHFPSWVYDQFSEGKELEIEDATEEKKKLVKKMIMGALCIPMKPSYGTIGNAS</sequence>
<dbReference type="InterPro" id="IPR011009">
    <property type="entry name" value="Kinase-like_dom_sf"/>
</dbReference>
<keyword evidence="10" id="KW-1185">Reference proteome</keyword>
<dbReference type="GO" id="GO:0016020">
    <property type="term" value="C:membrane"/>
    <property type="evidence" value="ECO:0007669"/>
    <property type="project" value="UniProtKB-SubCell"/>
</dbReference>
<evidence type="ECO:0000259" key="8">
    <source>
        <dbReference type="PROSITE" id="PS50011"/>
    </source>
</evidence>
<evidence type="ECO:0000313" key="10">
    <source>
        <dbReference type="Proteomes" id="UP000077755"/>
    </source>
</evidence>
<accession>A0AAF1AFT2</accession>
<gene>
    <name evidence="9" type="ORF">DCAR_0101724</name>
</gene>
<dbReference type="InterPro" id="IPR045874">
    <property type="entry name" value="LRK10/LRL21-25-like"/>
</dbReference>
<protein>
    <recommendedName>
        <fullName evidence="8">Protein kinase domain-containing protein</fullName>
    </recommendedName>
</protein>
<keyword evidence="2" id="KW-0808">Transferase</keyword>
<evidence type="ECO:0000256" key="3">
    <source>
        <dbReference type="ARBA" id="ARBA00022692"/>
    </source>
</evidence>
<evidence type="ECO:0000256" key="1">
    <source>
        <dbReference type="ARBA" id="ARBA00004479"/>
    </source>
</evidence>
<dbReference type="AlphaFoldDB" id="A0AAF1AFT2"/>
<keyword evidence="5" id="KW-1133">Transmembrane helix</keyword>
<dbReference type="GO" id="GO:0004674">
    <property type="term" value="F:protein serine/threonine kinase activity"/>
    <property type="evidence" value="ECO:0007669"/>
    <property type="project" value="UniProtKB-KW"/>
</dbReference>
<keyword evidence="6" id="KW-0472">Membrane</keyword>
<evidence type="ECO:0000256" key="4">
    <source>
        <dbReference type="ARBA" id="ARBA00022729"/>
    </source>
</evidence>
<dbReference type="Gene3D" id="1.10.510.10">
    <property type="entry name" value="Transferase(Phosphotransferase) domain 1"/>
    <property type="match status" value="1"/>
</dbReference>
<evidence type="ECO:0000256" key="7">
    <source>
        <dbReference type="ARBA" id="ARBA00023180"/>
    </source>
</evidence>
<dbReference type="SUPFAM" id="SSF56112">
    <property type="entry name" value="Protein kinase-like (PK-like)"/>
    <property type="match status" value="1"/>
</dbReference>
<feature type="domain" description="Protein kinase" evidence="8">
    <location>
        <begin position="1"/>
        <end position="98"/>
    </location>
</feature>
<reference evidence="9" key="1">
    <citation type="journal article" date="2016" name="Nat. Genet.">
        <title>A high-quality carrot genome assembly provides new insights into carotenoid accumulation and asterid genome evolution.</title>
        <authorList>
            <person name="Iorizzo M."/>
            <person name="Ellison S."/>
            <person name="Senalik D."/>
            <person name="Zeng P."/>
            <person name="Satapoomin P."/>
            <person name="Huang J."/>
            <person name="Bowman M."/>
            <person name="Iovene M."/>
            <person name="Sanseverino W."/>
            <person name="Cavagnaro P."/>
            <person name="Yildiz M."/>
            <person name="Macko-Podgorni A."/>
            <person name="Moranska E."/>
            <person name="Grzebelus E."/>
            <person name="Grzebelus D."/>
            <person name="Ashrafi H."/>
            <person name="Zheng Z."/>
            <person name="Cheng S."/>
            <person name="Spooner D."/>
            <person name="Van Deynze A."/>
            <person name="Simon P."/>
        </authorList>
    </citation>
    <scope>NUCLEOTIDE SEQUENCE</scope>
    <source>
        <tissue evidence="9">Leaf</tissue>
    </source>
</reference>
<dbReference type="Proteomes" id="UP000077755">
    <property type="component" value="Chromosome 1"/>
</dbReference>
<evidence type="ECO:0000256" key="6">
    <source>
        <dbReference type="ARBA" id="ARBA00023136"/>
    </source>
</evidence>
<dbReference type="InterPro" id="IPR000719">
    <property type="entry name" value="Prot_kinase_dom"/>
</dbReference>
<proteinExistence type="predicted"/>
<dbReference type="GO" id="GO:0005524">
    <property type="term" value="F:ATP binding"/>
    <property type="evidence" value="ECO:0007669"/>
    <property type="project" value="InterPro"/>
</dbReference>
<name>A0AAF1AFT2_DAUCS</name>